<feature type="binding site" evidence="6">
    <location>
        <position position="42"/>
    </location>
    <ligand>
        <name>Mg(2+)</name>
        <dbReference type="ChEBI" id="CHEBI:18420"/>
    </ligand>
</feature>
<evidence type="ECO:0000256" key="4">
    <source>
        <dbReference type="ARBA" id="ARBA00022723"/>
    </source>
</evidence>
<dbReference type="PANTHER" id="PTHR43600">
    <property type="entry name" value="COENZYME F420 HYDROGENASE, SUBUNIT ALPHA"/>
    <property type="match status" value="1"/>
</dbReference>
<evidence type="ECO:0000256" key="5">
    <source>
        <dbReference type="ARBA" id="ARBA00023002"/>
    </source>
</evidence>
<evidence type="ECO:0000313" key="7">
    <source>
        <dbReference type="EMBL" id="HGE99539.1"/>
    </source>
</evidence>
<feature type="binding site" evidence="6">
    <location>
        <position position="454"/>
    </location>
    <ligand>
        <name>Ni(2+)</name>
        <dbReference type="ChEBI" id="CHEBI:49786"/>
    </ligand>
</feature>
<dbReference type="PROSITE" id="PS00507">
    <property type="entry name" value="NI_HGENASE_L_1"/>
    <property type="match status" value="1"/>
</dbReference>
<feature type="binding site" evidence="6">
    <location>
        <position position="61"/>
    </location>
    <ligand>
        <name>Ni(2+)</name>
        <dbReference type="ChEBI" id="CHEBI:49786"/>
    </ligand>
</feature>
<comment type="caution">
    <text evidence="7">The sequence shown here is derived from an EMBL/GenBank/DDBJ whole genome shotgun (WGS) entry which is preliminary data.</text>
</comment>
<feature type="binding site" evidence="6">
    <location>
        <position position="460"/>
    </location>
    <ligand>
        <name>Mg(2+)</name>
        <dbReference type="ChEBI" id="CHEBI:18420"/>
    </ligand>
</feature>
<dbReference type="InterPro" id="IPR018194">
    <property type="entry name" value="Ni-dep_hyd_lsu_Ni_BS"/>
</dbReference>
<feature type="binding site" evidence="6">
    <location>
        <position position="64"/>
    </location>
    <ligand>
        <name>Fe cation</name>
        <dbReference type="ChEBI" id="CHEBI:24875"/>
    </ligand>
</feature>
<feature type="binding site" evidence="6">
    <location>
        <position position="408"/>
    </location>
    <ligand>
        <name>Mg(2+)</name>
        <dbReference type="ChEBI" id="CHEBI:18420"/>
    </ligand>
</feature>
<dbReference type="AlphaFoldDB" id="A0A7C3Z399"/>
<keyword evidence="6" id="KW-0460">Magnesium</keyword>
<keyword evidence="6" id="KW-0408">Iron</keyword>
<dbReference type="GO" id="GO:0016151">
    <property type="term" value="F:nickel cation binding"/>
    <property type="evidence" value="ECO:0007669"/>
    <property type="project" value="InterPro"/>
</dbReference>
<dbReference type="Pfam" id="PF00374">
    <property type="entry name" value="NiFeSe_Hases"/>
    <property type="match status" value="2"/>
</dbReference>
<dbReference type="SUPFAM" id="SSF56762">
    <property type="entry name" value="HydB/Nqo4-like"/>
    <property type="match status" value="1"/>
</dbReference>
<protein>
    <submittedName>
        <fullName evidence="7">Ni/Fe hydrogenase subunit alpha</fullName>
    </submittedName>
</protein>
<dbReference type="Gene3D" id="1.10.645.10">
    <property type="entry name" value="Cytochrome-c3 Hydrogenase, chain B"/>
    <property type="match status" value="1"/>
</dbReference>
<dbReference type="PANTHER" id="PTHR43600:SF2">
    <property type="entry name" value="F420-NON-REDUCING HYDROGENASE VHU SUBUNIT A"/>
    <property type="match status" value="1"/>
</dbReference>
<comment type="cofactor">
    <cofactor evidence="6">
        <name>Fe cation</name>
        <dbReference type="ChEBI" id="CHEBI:24875"/>
    </cofactor>
</comment>
<dbReference type="EMBL" id="DTMQ01000039">
    <property type="protein sequence ID" value="HGE99539.1"/>
    <property type="molecule type" value="Genomic_DNA"/>
</dbReference>
<reference evidence="7" key="1">
    <citation type="journal article" date="2020" name="mSystems">
        <title>Genome- and Community-Level Interaction Insights into Carbon Utilization and Element Cycling Functions of Hydrothermarchaeota in Hydrothermal Sediment.</title>
        <authorList>
            <person name="Zhou Z."/>
            <person name="Liu Y."/>
            <person name="Xu W."/>
            <person name="Pan J."/>
            <person name="Luo Z.H."/>
            <person name="Li M."/>
        </authorList>
    </citation>
    <scope>NUCLEOTIDE SEQUENCE [LARGE SCALE GENOMIC DNA]</scope>
    <source>
        <strain evidence="7">SpSt-906</strain>
    </source>
</reference>
<comment type="similarity">
    <text evidence="2">Belongs to the [NiFe]/[NiFeSe] hydrogenase large subunit family.</text>
</comment>
<name>A0A7C3Z399_UNCW3</name>
<comment type="cofactor">
    <cofactor evidence="1 6">
        <name>Ni(2+)</name>
        <dbReference type="ChEBI" id="CHEBI:49786"/>
    </cofactor>
</comment>
<dbReference type="InterPro" id="IPR029014">
    <property type="entry name" value="NiFe-Hase_large"/>
</dbReference>
<proteinExistence type="inferred from homology"/>
<evidence type="ECO:0000256" key="1">
    <source>
        <dbReference type="ARBA" id="ARBA00001967"/>
    </source>
</evidence>
<gene>
    <name evidence="7" type="ORF">ENX07_05675</name>
</gene>
<evidence type="ECO:0000256" key="2">
    <source>
        <dbReference type="ARBA" id="ARBA00009292"/>
    </source>
</evidence>
<evidence type="ECO:0000256" key="3">
    <source>
        <dbReference type="ARBA" id="ARBA00022596"/>
    </source>
</evidence>
<evidence type="ECO:0000256" key="6">
    <source>
        <dbReference type="PIRSR" id="PIRSR601501-1"/>
    </source>
</evidence>
<feature type="binding site" evidence="6">
    <location>
        <position position="457"/>
    </location>
    <ligand>
        <name>Fe cation</name>
        <dbReference type="ChEBI" id="CHEBI:24875"/>
    </ligand>
</feature>
<keyword evidence="5" id="KW-0560">Oxidoreductase</keyword>
<accession>A0A7C3Z399</accession>
<keyword evidence="3 6" id="KW-0533">Nickel</keyword>
<dbReference type="InterPro" id="IPR001501">
    <property type="entry name" value="Ni-dep_hyd_lsu"/>
</dbReference>
<organism evidence="7">
    <name type="scientific">candidate division WOR-3 bacterium</name>
    <dbReference type="NCBI Taxonomy" id="2052148"/>
    <lineage>
        <taxon>Bacteria</taxon>
        <taxon>Bacteria division WOR-3</taxon>
    </lineage>
</organism>
<keyword evidence="4 6" id="KW-0479">Metal-binding</keyword>
<feature type="binding site" evidence="6">
    <location>
        <position position="64"/>
    </location>
    <ligand>
        <name>Ni(2+)</name>
        <dbReference type="ChEBI" id="CHEBI:49786"/>
    </ligand>
</feature>
<dbReference type="GO" id="GO:0008901">
    <property type="term" value="F:ferredoxin hydrogenase activity"/>
    <property type="evidence" value="ECO:0007669"/>
    <property type="project" value="InterPro"/>
</dbReference>
<sequence length="483" mass="54615">MRRITIDPITRLEGHGKIEIFLNEKGEVERTYLQVPELRGFEKFCEGRKAEDMPQLTSRICGVCPVAHHMAATKALDACFSVEVPSLAKKLRELTYCGYIIYDHILHFYFLGGPDLIVGWKAPREKRNILGVIEKAGKEFGLEVIKHRAYGQKITEILGGKATHPVSGIPGGVTKGLSEEEREKIEEMLISCKEFARKTLDLFHNLVLSNPEYVALLQNPNFSLDLYNMGLVDENNQLNFYDGKVRVISPEGKEFAKFSPEDYLNYIEEAVVEWSYVKVPYLKEIGFRGLSSGTDSGLYRVGPLARINVSEGIATPEANQEYEMMLSFYGKKPFTNVFAYHWARLIELLYATERGLELIRDKEITGTNLRNRNLGKPKEGVGIVEAARGTLIHHYKLDENGLVKEVNLIVATTNNKGAINLSVYQGAKEYIREGKFDENILNLVEMFFRSYDPCFACASHSLKGSFLSIAIYDANQNLLFSRP</sequence>